<dbReference type="Proteomes" id="UP000266673">
    <property type="component" value="Unassembled WGS sequence"/>
</dbReference>
<keyword evidence="2" id="KW-1185">Reference proteome</keyword>
<accession>A0A397VKE9</accession>
<dbReference type="EMBL" id="QKWP01000307">
    <property type="protein sequence ID" value="RIB22472.1"/>
    <property type="molecule type" value="Genomic_DNA"/>
</dbReference>
<dbReference type="AlphaFoldDB" id="A0A397VKE9"/>
<sequence>MEEGKIWNYVIKWGIAQNQGLPSDLENWTPKNFQALETTLQNCLQLIRCFQIYGNDIVQPYQQILEKNLWKDIMKRIVDPNQPLSSIILPPRIILTPMRFAEPFSTIMNEEHAAEIASWVDEKTTTYSARNNPYELRLLLRGSRDGFTADIFWNLCEKKENVVLITYKS</sequence>
<proteinExistence type="predicted"/>
<name>A0A397VKE9_9GLOM</name>
<comment type="caution">
    <text evidence="1">The sequence shown here is derived from an EMBL/GenBank/DDBJ whole genome shotgun (WGS) entry which is preliminary data.</text>
</comment>
<protein>
    <recommendedName>
        <fullName evidence="3">TLDc domain-containing protein</fullName>
    </recommendedName>
</protein>
<organism evidence="1 2">
    <name type="scientific">Gigaspora rosea</name>
    <dbReference type="NCBI Taxonomy" id="44941"/>
    <lineage>
        <taxon>Eukaryota</taxon>
        <taxon>Fungi</taxon>
        <taxon>Fungi incertae sedis</taxon>
        <taxon>Mucoromycota</taxon>
        <taxon>Glomeromycotina</taxon>
        <taxon>Glomeromycetes</taxon>
        <taxon>Diversisporales</taxon>
        <taxon>Gigasporaceae</taxon>
        <taxon>Gigaspora</taxon>
    </lineage>
</organism>
<gene>
    <name evidence="1" type="ORF">C2G38_2033547</name>
</gene>
<evidence type="ECO:0000313" key="1">
    <source>
        <dbReference type="EMBL" id="RIB22472.1"/>
    </source>
</evidence>
<evidence type="ECO:0000313" key="2">
    <source>
        <dbReference type="Proteomes" id="UP000266673"/>
    </source>
</evidence>
<evidence type="ECO:0008006" key="3">
    <source>
        <dbReference type="Google" id="ProtNLM"/>
    </source>
</evidence>
<reference evidence="1 2" key="1">
    <citation type="submission" date="2018-06" db="EMBL/GenBank/DDBJ databases">
        <title>Comparative genomics reveals the genomic features of Rhizophagus irregularis, R. cerebriforme, R. diaphanum and Gigaspora rosea, and their symbiotic lifestyle signature.</title>
        <authorList>
            <person name="Morin E."/>
            <person name="San Clemente H."/>
            <person name="Chen E.C.H."/>
            <person name="De La Providencia I."/>
            <person name="Hainaut M."/>
            <person name="Kuo A."/>
            <person name="Kohler A."/>
            <person name="Murat C."/>
            <person name="Tang N."/>
            <person name="Roy S."/>
            <person name="Loubradou J."/>
            <person name="Henrissat B."/>
            <person name="Grigoriev I.V."/>
            <person name="Corradi N."/>
            <person name="Roux C."/>
            <person name="Martin F.M."/>
        </authorList>
    </citation>
    <scope>NUCLEOTIDE SEQUENCE [LARGE SCALE GENOMIC DNA]</scope>
    <source>
        <strain evidence="1 2">DAOM 194757</strain>
    </source>
</reference>